<dbReference type="PANTHER" id="PTHR13847:SF289">
    <property type="entry name" value="GLYCINE OXIDASE"/>
    <property type="match status" value="1"/>
</dbReference>
<gene>
    <name evidence="3" type="ORF">JEQ07_24735</name>
</gene>
<dbReference type="EMBL" id="JAEHSL010000046">
    <property type="protein sequence ID" value="MBI6183591.1"/>
    <property type="molecule type" value="Genomic_DNA"/>
</dbReference>
<dbReference type="Pfam" id="PF01266">
    <property type="entry name" value="DAO"/>
    <property type="match status" value="1"/>
</dbReference>
<comment type="caution">
    <text evidence="3">The sequence shown here is derived from an EMBL/GenBank/DDBJ whole genome shotgun (WGS) entry which is preliminary data.</text>
</comment>
<dbReference type="Proteomes" id="UP000639004">
    <property type="component" value="Unassembled WGS sequence"/>
</dbReference>
<evidence type="ECO:0000259" key="2">
    <source>
        <dbReference type="Pfam" id="PF01266"/>
    </source>
</evidence>
<feature type="domain" description="FAD dependent oxidoreductase" evidence="2">
    <location>
        <begin position="9"/>
        <end position="60"/>
    </location>
</feature>
<feature type="non-terminal residue" evidence="3">
    <location>
        <position position="67"/>
    </location>
</feature>
<accession>A0ABS0TYY8</accession>
<keyword evidence="4" id="KW-1185">Reference proteome</keyword>
<keyword evidence="1" id="KW-0560">Oxidoreductase</keyword>
<proteinExistence type="predicted"/>
<protein>
    <submittedName>
        <fullName evidence="3">FAD-binding oxidoreductase</fullName>
    </submittedName>
</protein>
<dbReference type="Gene3D" id="3.50.50.60">
    <property type="entry name" value="FAD/NAD(P)-binding domain"/>
    <property type="match status" value="1"/>
</dbReference>
<reference evidence="3 4" key="1">
    <citation type="submission" date="2020-12" db="EMBL/GenBank/DDBJ databases">
        <title>Enhanced detection system for hospital associated transmission using whole genome sequencing surveillance.</title>
        <authorList>
            <person name="Harrison L.H."/>
            <person name="Van Tyne D."/>
            <person name="Marsh J.W."/>
            <person name="Griffith M.P."/>
            <person name="Snyder D.J."/>
            <person name="Cooper V.S."/>
            <person name="Mustapha M."/>
        </authorList>
    </citation>
    <scope>NUCLEOTIDE SEQUENCE [LARGE SCALE GENOMIC DNA]</scope>
    <source>
        <strain evidence="3 4">SER00238</strain>
    </source>
</reference>
<evidence type="ECO:0000256" key="1">
    <source>
        <dbReference type="ARBA" id="ARBA00023002"/>
    </source>
</evidence>
<sequence>MCTTEKHMIVIGAGIMGASIAYHLASRGIKVTVIDKDQPSSGATGSSFGWIHTTVSDDAPDAFLRRA</sequence>
<dbReference type="InterPro" id="IPR036188">
    <property type="entry name" value="FAD/NAD-bd_sf"/>
</dbReference>
<dbReference type="PANTHER" id="PTHR13847">
    <property type="entry name" value="SARCOSINE DEHYDROGENASE-RELATED"/>
    <property type="match status" value="1"/>
</dbReference>
<organism evidence="3 4">
    <name type="scientific">Serratia proteamaculans</name>
    <dbReference type="NCBI Taxonomy" id="28151"/>
    <lineage>
        <taxon>Bacteria</taxon>
        <taxon>Pseudomonadati</taxon>
        <taxon>Pseudomonadota</taxon>
        <taxon>Gammaproteobacteria</taxon>
        <taxon>Enterobacterales</taxon>
        <taxon>Yersiniaceae</taxon>
        <taxon>Serratia</taxon>
    </lineage>
</organism>
<dbReference type="InterPro" id="IPR006076">
    <property type="entry name" value="FAD-dep_OxRdtase"/>
</dbReference>
<dbReference type="SUPFAM" id="SSF51905">
    <property type="entry name" value="FAD/NAD(P)-binding domain"/>
    <property type="match status" value="1"/>
</dbReference>
<name>A0ABS0TYY8_SERPR</name>
<evidence type="ECO:0000313" key="3">
    <source>
        <dbReference type="EMBL" id="MBI6183591.1"/>
    </source>
</evidence>
<dbReference type="RefSeq" id="WP_198642701.1">
    <property type="nucleotide sequence ID" value="NZ_JAEHSL010000046.1"/>
</dbReference>
<evidence type="ECO:0000313" key="4">
    <source>
        <dbReference type="Proteomes" id="UP000639004"/>
    </source>
</evidence>